<sequence>MSHHGSSAEPARDRAAERARSFGAVADVYDRARPSYPDEALDWLLPVAPADRPLRVVDLGAGTGKLTRSLVARGLDVVAVEPTPGMRETFSRVLPDVEVLDGTGESIPLADGSVDAVLMAQAWHWVDPDTAAPEVARVLRPGGRLGLLWNVRDAGVEWIARLDRLLPGPGEEQLGSLAPRVGPPFGPVERYDVRWSDPVSVESLLDLTRSRSWVIALDDARREEVLADVRAQAEERLRRTGTLALEYVTRCSRATLPA</sequence>
<dbReference type="InterPro" id="IPR013216">
    <property type="entry name" value="Methyltransf_11"/>
</dbReference>
<proteinExistence type="inferred from homology"/>
<protein>
    <submittedName>
        <fullName evidence="5">Class I SAM-dependent methyltransferase</fullName>
    </submittedName>
</protein>
<evidence type="ECO:0000259" key="4">
    <source>
        <dbReference type="Pfam" id="PF08241"/>
    </source>
</evidence>
<comment type="caution">
    <text evidence="5">The sequence shown here is derived from an EMBL/GenBank/DDBJ whole genome shotgun (WGS) entry which is preliminary data.</text>
</comment>
<dbReference type="RefSeq" id="WP_367638532.1">
    <property type="nucleotide sequence ID" value="NZ_JBFNQN010000007.1"/>
</dbReference>
<dbReference type="GO" id="GO:0032259">
    <property type="term" value="P:methylation"/>
    <property type="evidence" value="ECO:0007669"/>
    <property type="project" value="UniProtKB-KW"/>
</dbReference>
<evidence type="ECO:0000256" key="3">
    <source>
        <dbReference type="ARBA" id="ARBA00022679"/>
    </source>
</evidence>
<dbReference type="PANTHER" id="PTHR44942">
    <property type="entry name" value="METHYLTRANSF_11 DOMAIN-CONTAINING PROTEIN"/>
    <property type="match status" value="1"/>
</dbReference>
<dbReference type="InterPro" id="IPR051052">
    <property type="entry name" value="Diverse_substrate_MTase"/>
</dbReference>
<evidence type="ECO:0000313" key="5">
    <source>
        <dbReference type="EMBL" id="MEW9265451.1"/>
    </source>
</evidence>
<feature type="domain" description="Methyltransferase type 11" evidence="4">
    <location>
        <begin position="57"/>
        <end position="145"/>
    </location>
</feature>
<keyword evidence="2 5" id="KW-0489">Methyltransferase</keyword>
<dbReference type="Pfam" id="PF08241">
    <property type="entry name" value="Methyltransf_11"/>
    <property type="match status" value="1"/>
</dbReference>
<dbReference type="Proteomes" id="UP001555826">
    <property type="component" value="Unassembled WGS sequence"/>
</dbReference>
<dbReference type="Gene3D" id="3.40.50.150">
    <property type="entry name" value="Vaccinia Virus protein VP39"/>
    <property type="match status" value="1"/>
</dbReference>
<evidence type="ECO:0000256" key="1">
    <source>
        <dbReference type="ARBA" id="ARBA00008361"/>
    </source>
</evidence>
<dbReference type="SUPFAM" id="SSF53335">
    <property type="entry name" value="S-adenosyl-L-methionine-dependent methyltransferases"/>
    <property type="match status" value="1"/>
</dbReference>
<evidence type="ECO:0000256" key="2">
    <source>
        <dbReference type="ARBA" id="ARBA00022603"/>
    </source>
</evidence>
<dbReference type="CDD" id="cd02440">
    <property type="entry name" value="AdoMet_MTases"/>
    <property type="match status" value="1"/>
</dbReference>
<comment type="similarity">
    <text evidence="1">Belongs to the methyltransferase superfamily.</text>
</comment>
<dbReference type="InterPro" id="IPR029063">
    <property type="entry name" value="SAM-dependent_MTases_sf"/>
</dbReference>
<keyword evidence="3" id="KW-0808">Transferase</keyword>
<keyword evidence="6" id="KW-1185">Reference proteome</keyword>
<reference evidence="5 6" key="1">
    <citation type="submission" date="2024-07" db="EMBL/GenBank/DDBJ databases">
        <authorList>
            <person name="Thanompreechachai J."/>
            <person name="Duangmal K."/>
        </authorList>
    </citation>
    <scope>NUCLEOTIDE SEQUENCE [LARGE SCALE GENOMIC DNA]</scope>
    <source>
        <strain evidence="5 6">KCTC 19886</strain>
    </source>
</reference>
<dbReference type="PANTHER" id="PTHR44942:SF4">
    <property type="entry name" value="METHYLTRANSFERASE TYPE 11 DOMAIN-CONTAINING PROTEIN"/>
    <property type="match status" value="1"/>
</dbReference>
<gene>
    <name evidence="5" type="ORF">AB1207_11880</name>
</gene>
<accession>A0ABV3P753</accession>
<evidence type="ECO:0000313" key="6">
    <source>
        <dbReference type="Proteomes" id="UP001555826"/>
    </source>
</evidence>
<name>A0ABV3P753_9ACTN</name>
<organism evidence="5 6">
    <name type="scientific">Kineococcus endophyticus</name>
    <dbReference type="NCBI Taxonomy" id="1181883"/>
    <lineage>
        <taxon>Bacteria</taxon>
        <taxon>Bacillati</taxon>
        <taxon>Actinomycetota</taxon>
        <taxon>Actinomycetes</taxon>
        <taxon>Kineosporiales</taxon>
        <taxon>Kineosporiaceae</taxon>
        <taxon>Kineococcus</taxon>
    </lineage>
</organism>
<dbReference type="GO" id="GO:0008168">
    <property type="term" value="F:methyltransferase activity"/>
    <property type="evidence" value="ECO:0007669"/>
    <property type="project" value="UniProtKB-KW"/>
</dbReference>
<dbReference type="EMBL" id="JBFNQN010000007">
    <property type="protein sequence ID" value="MEW9265451.1"/>
    <property type="molecule type" value="Genomic_DNA"/>
</dbReference>